<reference evidence="1" key="1">
    <citation type="submission" date="2018-08" db="EMBL/GenBank/DDBJ databases">
        <authorList>
            <person name="Rossello M."/>
        </authorList>
    </citation>
    <scope>NUCLEOTIDE SEQUENCE [LARGE SCALE GENOMIC DNA]</scope>
    <source>
        <strain evidence="1">cv. Chinese Spring</strain>
    </source>
</reference>
<sequence length="147" mass="17031">MIICEEYVFNSMYVNSRVERSMSTKSRTLSISGTGFLSIKKKIISDFITIRTAIYYLSLPGLVVRRDPTLLFTPLLQQKWIHHLLPMSNNVTNLPLIPRASMKKRVKQGWIRMFHLSKPLMPCAHSFLHARWQISQPGVYSRPRSLA</sequence>
<name>A0A3B6NMD6_WHEAT</name>
<dbReference type="Gramene" id="TraesJUL6A03G03293550.1">
    <property type="protein sequence ID" value="TraesJUL6A03G03293550.1"/>
    <property type="gene ID" value="TraesJUL6A03G03293550"/>
</dbReference>
<proteinExistence type="predicted"/>
<reference evidence="1" key="2">
    <citation type="submission" date="2018-10" db="UniProtKB">
        <authorList>
            <consortium name="EnsemblPlants"/>
        </authorList>
    </citation>
    <scope>IDENTIFICATION</scope>
</reference>
<organism evidence="1">
    <name type="scientific">Triticum aestivum</name>
    <name type="common">Wheat</name>
    <dbReference type="NCBI Taxonomy" id="4565"/>
    <lineage>
        <taxon>Eukaryota</taxon>
        <taxon>Viridiplantae</taxon>
        <taxon>Streptophyta</taxon>
        <taxon>Embryophyta</taxon>
        <taxon>Tracheophyta</taxon>
        <taxon>Spermatophyta</taxon>
        <taxon>Magnoliopsida</taxon>
        <taxon>Liliopsida</taxon>
        <taxon>Poales</taxon>
        <taxon>Poaceae</taxon>
        <taxon>BOP clade</taxon>
        <taxon>Pooideae</taxon>
        <taxon>Triticodae</taxon>
        <taxon>Triticeae</taxon>
        <taxon>Triticinae</taxon>
        <taxon>Triticum</taxon>
    </lineage>
</organism>
<accession>A0A3B6NMD6</accession>
<keyword evidence="2" id="KW-1185">Reference proteome</keyword>
<dbReference type="Gramene" id="TraesSYM6A03G03207680.1">
    <property type="protein sequence ID" value="TraesSYM6A03G03207680.1"/>
    <property type="gene ID" value="TraesSYM6A03G03207680"/>
</dbReference>
<dbReference type="AlphaFoldDB" id="A0A3B6NMD6"/>
<dbReference type="EnsemblPlants" id="TraesCS6A02G097600.1">
    <property type="protein sequence ID" value="TraesCS6A02G097600.1"/>
    <property type="gene ID" value="TraesCS6A02G097600"/>
</dbReference>
<evidence type="ECO:0000313" key="1">
    <source>
        <dbReference type="EnsemblPlants" id="TraesCS6A02G097600.1"/>
    </source>
</evidence>
<protein>
    <submittedName>
        <fullName evidence="1">Uncharacterized protein</fullName>
    </submittedName>
</protein>
<dbReference type="OMA" id="GWIRMFH"/>
<dbReference type="Proteomes" id="UP000019116">
    <property type="component" value="Chromosome 6A"/>
</dbReference>
<dbReference type="Gramene" id="TraesLAC6A03G03221520.1">
    <property type="protein sequence ID" value="TraesLAC6A03G03221520.1"/>
    <property type="gene ID" value="TraesLAC6A03G03221520"/>
</dbReference>
<dbReference type="SMR" id="A0A3B6NMD6"/>
<dbReference type="Gramene" id="TraesCS6A02G097600.1">
    <property type="protein sequence ID" value="TraesCS6A02G097600.1"/>
    <property type="gene ID" value="TraesCS6A02G097600"/>
</dbReference>
<dbReference type="Gramene" id="TraesNOR6A03G03298590.1">
    <property type="protein sequence ID" value="TraesNOR6A03G03298590.1"/>
    <property type="gene ID" value="TraesNOR6A03G03298590"/>
</dbReference>
<evidence type="ECO:0000313" key="2">
    <source>
        <dbReference type="Proteomes" id="UP000019116"/>
    </source>
</evidence>